<organism evidence="2 3">
    <name type="scientific">Rubus argutus</name>
    <name type="common">Southern blackberry</name>
    <dbReference type="NCBI Taxonomy" id="59490"/>
    <lineage>
        <taxon>Eukaryota</taxon>
        <taxon>Viridiplantae</taxon>
        <taxon>Streptophyta</taxon>
        <taxon>Embryophyta</taxon>
        <taxon>Tracheophyta</taxon>
        <taxon>Spermatophyta</taxon>
        <taxon>Magnoliopsida</taxon>
        <taxon>eudicotyledons</taxon>
        <taxon>Gunneridae</taxon>
        <taxon>Pentapetalae</taxon>
        <taxon>rosids</taxon>
        <taxon>fabids</taxon>
        <taxon>Rosales</taxon>
        <taxon>Rosaceae</taxon>
        <taxon>Rosoideae</taxon>
        <taxon>Rosoideae incertae sedis</taxon>
        <taxon>Rubus</taxon>
    </lineage>
</organism>
<dbReference type="AlphaFoldDB" id="A0AAW1XI05"/>
<feature type="domain" description="DUF7734" evidence="1">
    <location>
        <begin position="89"/>
        <end position="176"/>
    </location>
</feature>
<dbReference type="PANTHER" id="PTHR36729">
    <property type="entry name" value="EXPRESSED PROTEIN"/>
    <property type="match status" value="1"/>
</dbReference>
<name>A0AAW1XI05_RUBAR</name>
<dbReference type="GO" id="GO:0009507">
    <property type="term" value="C:chloroplast"/>
    <property type="evidence" value="ECO:0007669"/>
    <property type="project" value="TreeGrafter"/>
</dbReference>
<evidence type="ECO:0000313" key="2">
    <source>
        <dbReference type="EMBL" id="KAK9935413.1"/>
    </source>
</evidence>
<protein>
    <recommendedName>
        <fullName evidence="1">DUF7734 domain-containing protein</fullName>
    </recommendedName>
</protein>
<dbReference type="EMBL" id="JBEDUW010000004">
    <property type="protein sequence ID" value="KAK9935413.1"/>
    <property type="molecule type" value="Genomic_DNA"/>
</dbReference>
<proteinExistence type="predicted"/>
<evidence type="ECO:0000259" key="1">
    <source>
        <dbReference type="Pfam" id="PF24869"/>
    </source>
</evidence>
<dbReference type="Proteomes" id="UP001457282">
    <property type="component" value="Unassembled WGS sequence"/>
</dbReference>
<comment type="caution">
    <text evidence="2">The sequence shown here is derived from an EMBL/GenBank/DDBJ whole genome shotgun (WGS) entry which is preliminary data.</text>
</comment>
<dbReference type="InterPro" id="IPR056636">
    <property type="entry name" value="DUF7734"/>
</dbReference>
<accession>A0AAW1XI05</accession>
<sequence length="185" mass="21306">MLQHFQLRSWNMLVSSPPTSPCSPKITSFESERRCSSSTRSNTFNALNNISKPRVYLNICCSARRRVRYDDDEDEDEDEENEEQNKEIALLELYSQSVRGEALIVHAMVDDQPVEVLIFKGFSSCLSYRTSPDPSKSIIPARAVIKSIDRVRGPFDPSNIEYLQRHLSWEVFKSTLLPPNLQMYI</sequence>
<dbReference type="Pfam" id="PF24869">
    <property type="entry name" value="DUF7734"/>
    <property type="match status" value="1"/>
</dbReference>
<gene>
    <name evidence="2" type="ORF">M0R45_022516</name>
</gene>
<keyword evidence="3" id="KW-1185">Reference proteome</keyword>
<dbReference type="PANTHER" id="PTHR36729:SF2">
    <property type="entry name" value="EXPRESSED PROTEIN"/>
    <property type="match status" value="1"/>
</dbReference>
<evidence type="ECO:0000313" key="3">
    <source>
        <dbReference type="Proteomes" id="UP001457282"/>
    </source>
</evidence>
<reference evidence="2 3" key="1">
    <citation type="journal article" date="2023" name="G3 (Bethesda)">
        <title>A chromosome-length genome assembly and annotation of blackberry (Rubus argutus, cv. 'Hillquist').</title>
        <authorList>
            <person name="Bruna T."/>
            <person name="Aryal R."/>
            <person name="Dudchenko O."/>
            <person name="Sargent D.J."/>
            <person name="Mead D."/>
            <person name="Buti M."/>
            <person name="Cavallini A."/>
            <person name="Hytonen T."/>
            <person name="Andres J."/>
            <person name="Pham M."/>
            <person name="Weisz D."/>
            <person name="Mascagni F."/>
            <person name="Usai G."/>
            <person name="Natali L."/>
            <person name="Bassil N."/>
            <person name="Fernandez G.E."/>
            <person name="Lomsadze A."/>
            <person name="Armour M."/>
            <person name="Olukolu B."/>
            <person name="Poorten T."/>
            <person name="Britton C."/>
            <person name="Davik J."/>
            <person name="Ashrafi H."/>
            <person name="Aiden E.L."/>
            <person name="Borodovsky M."/>
            <person name="Worthington M."/>
        </authorList>
    </citation>
    <scope>NUCLEOTIDE SEQUENCE [LARGE SCALE GENOMIC DNA]</scope>
    <source>
        <strain evidence="2">PI 553951</strain>
    </source>
</reference>